<dbReference type="EMBL" id="FWWY01000001">
    <property type="protein sequence ID" value="SMC05973.1"/>
    <property type="molecule type" value="Genomic_DNA"/>
</dbReference>
<keyword evidence="3" id="KW-1185">Reference proteome</keyword>
<feature type="transmembrane region" description="Helical" evidence="1">
    <location>
        <begin position="12"/>
        <end position="30"/>
    </location>
</feature>
<keyword evidence="1" id="KW-0472">Membrane</keyword>
<keyword evidence="1" id="KW-1133">Transmembrane helix</keyword>
<protein>
    <submittedName>
        <fullName evidence="2">Uncharacterized protein</fullName>
    </submittedName>
</protein>
<organism evidence="2 3">
    <name type="scientific">Sulfobacillus thermosulfidooxidans (strain DSM 9293 / VKM B-1269 / AT-1)</name>
    <dbReference type="NCBI Taxonomy" id="929705"/>
    <lineage>
        <taxon>Bacteria</taxon>
        <taxon>Bacillati</taxon>
        <taxon>Bacillota</taxon>
        <taxon>Clostridia</taxon>
        <taxon>Eubacteriales</taxon>
        <taxon>Clostridiales Family XVII. Incertae Sedis</taxon>
        <taxon>Sulfobacillus</taxon>
    </lineage>
</organism>
<accession>A0A1W1WJN3</accession>
<dbReference type="Proteomes" id="UP000192660">
    <property type="component" value="Unassembled WGS sequence"/>
</dbReference>
<keyword evidence="1" id="KW-0812">Transmembrane</keyword>
<evidence type="ECO:0000313" key="2">
    <source>
        <dbReference type="EMBL" id="SMC05973.1"/>
    </source>
</evidence>
<reference evidence="3" key="1">
    <citation type="submission" date="2017-04" db="EMBL/GenBank/DDBJ databases">
        <authorList>
            <person name="Varghese N."/>
            <person name="Submissions S."/>
        </authorList>
    </citation>
    <scope>NUCLEOTIDE SEQUENCE [LARGE SCALE GENOMIC DNA]</scope>
    <source>
        <strain evidence="3">DSM 9293</strain>
    </source>
</reference>
<gene>
    <name evidence="2" type="ORF">SAMN00768000_2567</name>
</gene>
<evidence type="ECO:0000313" key="3">
    <source>
        <dbReference type="Proteomes" id="UP000192660"/>
    </source>
</evidence>
<evidence type="ECO:0000256" key="1">
    <source>
        <dbReference type="SAM" id="Phobius"/>
    </source>
</evidence>
<dbReference type="AlphaFoldDB" id="A0A1W1WJN3"/>
<sequence length="213" mass="22995">MFIRKSMDERHGWIFLLVAGAVIAAFIAWARRHVTPPTPQNLAQGTLGTLDDQALKQLQVTVTHSRIVETWPSLHLEDVLITVMMHNPTLTPVAIPLLNAVTVQNHTANPEYTNPTGQFDMLPTSVNTSTGSIIEWGGLTTQQLDLLTPSLWPTPPTTTSSLNPVLRIPPGGTVSGKALAPIGEGWHTALIDVLSSQTGQPTMMNIAVFSVAQ</sequence>
<name>A0A1W1WJN3_SULTA</name>
<proteinExistence type="predicted"/>